<evidence type="ECO:0000256" key="1">
    <source>
        <dbReference type="ARBA" id="ARBA00004651"/>
    </source>
</evidence>
<dbReference type="InterPro" id="IPR020846">
    <property type="entry name" value="MFS_dom"/>
</dbReference>
<evidence type="ECO:0000256" key="3">
    <source>
        <dbReference type="ARBA" id="ARBA00022989"/>
    </source>
</evidence>
<feature type="transmembrane region" description="Helical" evidence="5">
    <location>
        <begin position="481"/>
        <end position="501"/>
    </location>
</feature>
<dbReference type="InterPro" id="IPR011701">
    <property type="entry name" value="MFS"/>
</dbReference>
<dbReference type="PANTHER" id="PTHR42718:SF42">
    <property type="entry name" value="EXPORT PROTEIN"/>
    <property type="match status" value="1"/>
</dbReference>
<sequence>MTVQSLADPEPANARLARRWATTAVACTGLLLIGVDGTVLNVAIPAMQRALRPSTAEVQWTVDAFAVVMAGTVLAAGSLGDRIGRRRVFVTGLLLCAAASVAGGAATNPAQMIASRVVQGAGCALMMPATLSIIIDVFPEPHLRRRGIAVWAAVAGVGGLLGPVAGGWLVDHASWRAAFWSSMPIAVAAAALAAWMVPESRDADASPLDHRGALLSTAGLSALVWAVVAGPRHGWTSPAVLAAFAGAAVLLTAFAVWQARCRAPMLPLSLLRAPRVRLGLAVMALVSALVFGSVLILNLYMQGVLDYSALRSGTRTLPATAGMVVGAAIALPLLNKLGRFGDRTAIVVGLTTLAAAFALLATFTTASGYRALAVYLVLLGTGAGVILAAGTEMVMAAFPGERAGLGSALNDVTRQVGLALGIAVQGSALSAVSAHRLHDLRGAVPDDDVNALLAAAHVPGGPGPAAVAAAKDAFVHGMTRCALAGAVLVGAAAVPVAWSMARTLTTSREARRARP</sequence>
<feature type="transmembrane region" description="Helical" evidence="5">
    <location>
        <begin position="177"/>
        <end position="198"/>
    </location>
</feature>
<dbReference type="PROSITE" id="PS50850">
    <property type="entry name" value="MFS"/>
    <property type="match status" value="1"/>
</dbReference>
<dbReference type="GO" id="GO:0005886">
    <property type="term" value="C:plasma membrane"/>
    <property type="evidence" value="ECO:0007669"/>
    <property type="project" value="UniProtKB-SubCell"/>
</dbReference>
<dbReference type="Gene3D" id="1.20.1720.10">
    <property type="entry name" value="Multidrug resistance protein D"/>
    <property type="match status" value="1"/>
</dbReference>
<feature type="transmembrane region" description="Helical" evidence="5">
    <location>
        <begin position="113"/>
        <end position="135"/>
    </location>
</feature>
<feature type="transmembrane region" description="Helical" evidence="5">
    <location>
        <begin position="20"/>
        <end position="46"/>
    </location>
</feature>
<evidence type="ECO:0000313" key="7">
    <source>
        <dbReference type="EMBL" id="POM23614.1"/>
    </source>
</evidence>
<feature type="domain" description="Major facilitator superfamily (MFS) profile" evidence="6">
    <location>
        <begin position="22"/>
        <end position="502"/>
    </location>
</feature>
<keyword evidence="2 5" id="KW-0812">Transmembrane</keyword>
<gene>
    <name evidence="7" type="primary">stp_18</name>
    <name evidence="7" type="ORF">BTM25_47730</name>
</gene>
<evidence type="ECO:0000259" key="6">
    <source>
        <dbReference type="PROSITE" id="PS50850"/>
    </source>
</evidence>
<feature type="transmembrane region" description="Helical" evidence="5">
    <location>
        <begin position="372"/>
        <end position="398"/>
    </location>
</feature>
<dbReference type="Pfam" id="PF07690">
    <property type="entry name" value="MFS_1"/>
    <property type="match status" value="1"/>
</dbReference>
<keyword evidence="3 5" id="KW-1133">Transmembrane helix</keyword>
<keyword evidence="4 5" id="KW-0472">Membrane</keyword>
<keyword evidence="8" id="KW-1185">Reference proteome</keyword>
<accession>A0A2P4UEW5</accession>
<dbReference type="Proteomes" id="UP000242367">
    <property type="component" value="Unassembled WGS sequence"/>
</dbReference>
<comment type="caution">
    <text evidence="7">The sequence shown here is derived from an EMBL/GenBank/DDBJ whole genome shotgun (WGS) entry which is preliminary data.</text>
</comment>
<evidence type="ECO:0000256" key="2">
    <source>
        <dbReference type="ARBA" id="ARBA00022692"/>
    </source>
</evidence>
<dbReference type="RefSeq" id="WP_103565206.1">
    <property type="nucleotide sequence ID" value="NZ_MTBP01000003.1"/>
</dbReference>
<comment type="subcellular location">
    <subcellularLocation>
        <location evidence="1">Cell membrane</location>
        <topology evidence="1">Multi-pass membrane protein</topology>
    </subcellularLocation>
</comment>
<proteinExistence type="predicted"/>
<organism evidence="7 8">
    <name type="scientific">Actinomadura rubteroloni</name>
    <dbReference type="NCBI Taxonomy" id="1926885"/>
    <lineage>
        <taxon>Bacteria</taxon>
        <taxon>Bacillati</taxon>
        <taxon>Actinomycetota</taxon>
        <taxon>Actinomycetes</taxon>
        <taxon>Streptosporangiales</taxon>
        <taxon>Thermomonosporaceae</taxon>
        <taxon>Actinomadura</taxon>
    </lineage>
</organism>
<feature type="transmembrane region" description="Helical" evidence="5">
    <location>
        <begin position="147"/>
        <end position="165"/>
    </location>
</feature>
<feature type="transmembrane region" description="Helical" evidence="5">
    <location>
        <begin position="278"/>
        <end position="297"/>
    </location>
</feature>
<feature type="transmembrane region" description="Helical" evidence="5">
    <location>
        <begin position="346"/>
        <end position="366"/>
    </location>
</feature>
<dbReference type="Gene3D" id="1.20.1250.20">
    <property type="entry name" value="MFS general substrate transporter like domains"/>
    <property type="match status" value="1"/>
</dbReference>
<reference evidence="7 8" key="1">
    <citation type="journal article" date="2017" name="Chemistry">
        <title>Isolation, Biosynthesis and Chemical Modifications of Rubterolones A-F: Rare Tropolone Alkaloids from Actinomadura sp. 5-2.</title>
        <authorList>
            <person name="Guo H."/>
            <person name="Benndorf R."/>
            <person name="Leichnitz D."/>
            <person name="Klassen J.L."/>
            <person name="Vollmers J."/>
            <person name="Gorls H."/>
            <person name="Steinacker M."/>
            <person name="Weigel C."/>
            <person name="Dahse H.M."/>
            <person name="Kaster A.K."/>
            <person name="de Beer Z.W."/>
            <person name="Poulsen M."/>
            <person name="Beemelmanns C."/>
        </authorList>
    </citation>
    <scope>NUCLEOTIDE SEQUENCE [LARGE SCALE GENOMIC DNA]</scope>
    <source>
        <strain evidence="7 8">5-2</strain>
    </source>
</reference>
<evidence type="ECO:0000256" key="4">
    <source>
        <dbReference type="ARBA" id="ARBA00023136"/>
    </source>
</evidence>
<dbReference type="GO" id="GO:0022857">
    <property type="term" value="F:transmembrane transporter activity"/>
    <property type="evidence" value="ECO:0007669"/>
    <property type="project" value="InterPro"/>
</dbReference>
<dbReference type="InterPro" id="IPR036259">
    <property type="entry name" value="MFS_trans_sf"/>
</dbReference>
<dbReference type="CDD" id="cd17321">
    <property type="entry name" value="MFS_MMR_MDR_like"/>
    <property type="match status" value="1"/>
</dbReference>
<protein>
    <submittedName>
        <fullName evidence="7">Multidrug resistance protein stp</fullName>
    </submittedName>
</protein>
<feature type="transmembrane region" description="Helical" evidence="5">
    <location>
        <begin position="58"/>
        <end position="76"/>
    </location>
</feature>
<feature type="transmembrane region" description="Helical" evidence="5">
    <location>
        <begin position="210"/>
        <end position="229"/>
    </location>
</feature>
<dbReference type="EMBL" id="MTBP01000003">
    <property type="protein sequence ID" value="POM23614.1"/>
    <property type="molecule type" value="Genomic_DNA"/>
</dbReference>
<feature type="transmembrane region" description="Helical" evidence="5">
    <location>
        <begin position="88"/>
        <end position="107"/>
    </location>
</feature>
<dbReference type="PANTHER" id="PTHR42718">
    <property type="entry name" value="MAJOR FACILITATOR SUPERFAMILY MULTIDRUG TRANSPORTER MFSC"/>
    <property type="match status" value="1"/>
</dbReference>
<evidence type="ECO:0000313" key="8">
    <source>
        <dbReference type="Proteomes" id="UP000242367"/>
    </source>
</evidence>
<evidence type="ECO:0000256" key="5">
    <source>
        <dbReference type="SAM" id="Phobius"/>
    </source>
</evidence>
<feature type="transmembrane region" description="Helical" evidence="5">
    <location>
        <begin position="317"/>
        <end position="334"/>
    </location>
</feature>
<name>A0A2P4UEW5_9ACTN</name>
<feature type="transmembrane region" description="Helical" evidence="5">
    <location>
        <begin position="235"/>
        <end position="257"/>
    </location>
</feature>
<dbReference type="SUPFAM" id="SSF103473">
    <property type="entry name" value="MFS general substrate transporter"/>
    <property type="match status" value="1"/>
</dbReference>
<dbReference type="AlphaFoldDB" id="A0A2P4UEW5"/>